<sequence length="247" mass="27458">MLKRLTIVICIIFFHISYSNICTPHVNKNKPKGISGGQFSDCALSYAGDSCAPKVGEQNYMSRHHIFDKHAWIDVLEKGLNHGGVAANEAKERIISMLEKAGASEAVISDLENVGQDCKSGTDKWLTWLPVNLSLGPAPQDRSFDPNNNFDRWALLIVPEEYQDVFSNIRQAMDRGDGIAVASSLAELPAVEDPWPMTLGEGSNWVRAYDDVGKEKYCPSIIFDQYRMGRCPNSEISHTYNSFLQAA</sequence>
<evidence type="ECO:0000313" key="1">
    <source>
        <dbReference type="EMBL" id="AIT09845.1"/>
    </source>
</evidence>
<dbReference type="Proteomes" id="UP000029672">
    <property type="component" value="Chromosome"/>
</dbReference>
<dbReference type="HOGENOM" id="CLU_1123255_0_0_6"/>
<dbReference type="KEGG" id="frf:LO80_07585"/>
<dbReference type="OrthoDB" id="5606321at2"/>
<dbReference type="RefSeq" id="WP_040010132.1">
    <property type="nucleotide sequence ID" value="NZ_CP009574.1"/>
</dbReference>
<gene>
    <name evidence="1" type="ORF">LO80_07585</name>
</gene>
<dbReference type="AlphaFoldDB" id="A0A097EQK0"/>
<protein>
    <submittedName>
        <fullName evidence="1">Uncharacterized protein</fullName>
    </submittedName>
</protein>
<accession>A0A097EQK0</accession>
<reference evidence="1 2" key="1">
    <citation type="submission" date="2014-10" db="EMBL/GenBank/DDBJ databases">
        <title>Whole genome sequence of Francisella endociliophora strain FSC1006, isolated from a laboratory culture of the marine ciliate Euplotes raikovi.</title>
        <authorList>
            <person name="Granberg M."/>
            <person name="Backman S."/>
            <person name="Lundmark E."/>
            <person name="Nilsson E."/>
            <person name="Karlsson E."/>
            <person name="Thelaus J."/>
            <person name="Ohrman C."/>
            <person name="Larkeryd A."/>
            <person name="Stenberg P."/>
        </authorList>
    </citation>
    <scope>NUCLEOTIDE SEQUENCE [LARGE SCALE GENOMIC DNA]</scope>
    <source>
        <strain evidence="1 2">FSC1006</strain>
    </source>
</reference>
<name>A0A097EQK0_9GAMM</name>
<evidence type="ECO:0000313" key="2">
    <source>
        <dbReference type="Proteomes" id="UP000029672"/>
    </source>
</evidence>
<organism evidence="1 2">
    <name type="scientific">Candidatus Francisella endociliophora</name>
    <dbReference type="NCBI Taxonomy" id="653937"/>
    <lineage>
        <taxon>Bacteria</taxon>
        <taxon>Pseudomonadati</taxon>
        <taxon>Pseudomonadota</taxon>
        <taxon>Gammaproteobacteria</taxon>
        <taxon>Thiotrichales</taxon>
        <taxon>Francisellaceae</taxon>
        <taxon>Francisella</taxon>
    </lineage>
</organism>
<keyword evidence="2" id="KW-1185">Reference proteome</keyword>
<proteinExistence type="predicted"/>
<dbReference type="EMBL" id="CP009574">
    <property type="protein sequence ID" value="AIT09845.1"/>
    <property type="molecule type" value="Genomic_DNA"/>
</dbReference>
<dbReference type="STRING" id="1547445.LO80_07585"/>